<feature type="region of interest" description="Disordered" evidence="1">
    <location>
        <begin position="1"/>
        <end position="72"/>
    </location>
</feature>
<keyword evidence="2" id="KW-0812">Transmembrane</keyword>
<organism evidence="3 4">
    <name type="scientific">Ramlibacter lithotrophicus</name>
    <dbReference type="NCBI Taxonomy" id="2606681"/>
    <lineage>
        <taxon>Bacteria</taxon>
        <taxon>Pseudomonadati</taxon>
        <taxon>Pseudomonadota</taxon>
        <taxon>Betaproteobacteria</taxon>
        <taxon>Burkholderiales</taxon>
        <taxon>Comamonadaceae</taxon>
        <taxon>Ramlibacter</taxon>
    </lineage>
</organism>
<reference evidence="3 4" key="1">
    <citation type="journal article" date="2020" name="Nature">
        <title>Bacterial chemolithoautotrophy via manganese oxidation.</title>
        <authorList>
            <person name="Yu H."/>
            <person name="Leadbetter J.R."/>
        </authorList>
    </citation>
    <scope>NUCLEOTIDE SEQUENCE [LARGE SCALE GENOMIC DNA]</scope>
    <source>
        <strain evidence="3 4">RBP-1</strain>
    </source>
</reference>
<protein>
    <submittedName>
        <fullName evidence="3">Class I SAM-dependent methyltransferase</fullName>
    </submittedName>
</protein>
<feature type="compositionally biased region" description="Basic residues" evidence="1">
    <location>
        <begin position="48"/>
        <end position="58"/>
    </location>
</feature>
<dbReference type="EMBL" id="VTOX01000010">
    <property type="protein sequence ID" value="NKE68381.1"/>
    <property type="molecule type" value="Genomic_DNA"/>
</dbReference>
<keyword evidence="4" id="KW-1185">Reference proteome</keyword>
<keyword evidence="2" id="KW-1133">Transmembrane helix</keyword>
<feature type="compositionally biased region" description="Basic and acidic residues" evidence="1">
    <location>
        <begin position="19"/>
        <end position="33"/>
    </location>
</feature>
<dbReference type="AlphaFoldDB" id="A0A7X6I899"/>
<gene>
    <name evidence="3" type="ORF">RAMLITH_21415</name>
</gene>
<evidence type="ECO:0000256" key="1">
    <source>
        <dbReference type="SAM" id="MobiDB-lite"/>
    </source>
</evidence>
<feature type="transmembrane region" description="Helical" evidence="2">
    <location>
        <begin position="81"/>
        <end position="102"/>
    </location>
</feature>
<evidence type="ECO:0000313" key="3">
    <source>
        <dbReference type="EMBL" id="NKE68381.1"/>
    </source>
</evidence>
<sequence>MPPASGAARKIPSPPRLRGGREMGRRRPSDSATHRCSGRCLAGTVRASRQRADHRRKEHHEQYQSPRDAGPGAGAGAMSTFTINALAGLALLLAATGLFFFATTRGTLIVRGLAGGRRSSESHVYPIYSRMGLIKLVDFQPIISAILLFQYHRLVSKIVAGLGSTNLKRKQVLITSCAFGNVIPRTVEAALGSGAEKVVIADIIRNELTHARGKLDAQYGRRIEYVEEDATAMHLEEGFADANIIFFLLHELPHDLKVKTLSEAGRMLAPGGKLYLGEFHKPAPFVLKCLSWSYFKVFEPLGLALWDSHDPVAILQEMGGWTVERQTFFFGNFQIVTATRH</sequence>
<dbReference type="GO" id="GO:0032259">
    <property type="term" value="P:methylation"/>
    <property type="evidence" value="ECO:0007669"/>
    <property type="project" value="UniProtKB-KW"/>
</dbReference>
<evidence type="ECO:0000256" key="2">
    <source>
        <dbReference type="SAM" id="Phobius"/>
    </source>
</evidence>
<name>A0A7X6I899_9BURK</name>
<dbReference type="GO" id="GO:0008168">
    <property type="term" value="F:methyltransferase activity"/>
    <property type="evidence" value="ECO:0007669"/>
    <property type="project" value="UniProtKB-KW"/>
</dbReference>
<proteinExistence type="predicted"/>
<dbReference type="SUPFAM" id="SSF53335">
    <property type="entry name" value="S-adenosyl-L-methionine-dependent methyltransferases"/>
    <property type="match status" value="1"/>
</dbReference>
<keyword evidence="2" id="KW-0472">Membrane</keyword>
<keyword evidence="3" id="KW-0489">Methyltransferase</keyword>
<comment type="caution">
    <text evidence="3">The sequence shown here is derived from an EMBL/GenBank/DDBJ whole genome shotgun (WGS) entry which is preliminary data.</text>
</comment>
<keyword evidence="3" id="KW-0808">Transferase</keyword>
<dbReference type="CDD" id="cd02440">
    <property type="entry name" value="AdoMet_MTases"/>
    <property type="match status" value="1"/>
</dbReference>
<accession>A0A7X6I899</accession>
<dbReference type="InterPro" id="IPR029063">
    <property type="entry name" value="SAM-dependent_MTases_sf"/>
</dbReference>
<evidence type="ECO:0000313" key="4">
    <source>
        <dbReference type="Proteomes" id="UP000521868"/>
    </source>
</evidence>
<dbReference type="Proteomes" id="UP000521868">
    <property type="component" value="Unassembled WGS sequence"/>
</dbReference>
<dbReference type="Pfam" id="PF01209">
    <property type="entry name" value="Ubie_methyltran"/>
    <property type="match status" value="1"/>
</dbReference>
<dbReference type="Gene3D" id="3.40.50.150">
    <property type="entry name" value="Vaccinia Virus protein VP39"/>
    <property type="match status" value="1"/>
</dbReference>